<dbReference type="AlphaFoldDB" id="A0A158MAQ1"/>
<evidence type="ECO:0000313" key="2">
    <source>
        <dbReference type="EMBL" id="KAK99594.1"/>
    </source>
</evidence>
<evidence type="ECO:0000313" key="3">
    <source>
        <dbReference type="Proteomes" id="UP000026682"/>
    </source>
</evidence>
<dbReference type="GO" id="GO:0005829">
    <property type="term" value="C:cytosol"/>
    <property type="evidence" value="ECO:0007669"/>
    <property type="project" value="TreeGrafter"/>
</dbReference>
<dbReference type="GO" id="GO:0045732">
    <property type="term" value="P:positive regulation of protein catabolic process"/>
    <property type="evidence" value="ECO:0007669"/>
    <property type="project" value="TreeGrafter"/>
</dbReference>
<dbReference type="PIRSF" id="PIRSF005276">
    <property type="entry name" value="SspB"/>
    <property type="match status" value="1"/>
</dbReference>
<dbReference type="PATRIC" id="fig|1331206.3.peg.230"/>
<sequence length="145" mass="15821">MGETSTKPYLIRALHEWCTDNGYTPYLTVQVDEHTRVPMAHVRDGQITLNVGTLATNKLLLGNEYIEFQARFSGVTETVMVPVAAVSAIYARETGAGMGFEVQPYEPPVREDAPEEGEAVDSGDAPEADEEAGADTKRPHLTIVK</sequence>
<dbReference type="GeneID" id="93121644"/>
<name>A0A158MAQ1_9BORD</name>
<feature type="compositionally biased region" description="Acidic residues" evidence="1">
    <location>
        <begin position="113"/>
        <end position="133"/>
    </location>
</feature>
<dbReference type="Gene3D" id="2.30.30.220">
    <property type="entry name" value="SspB-like"/>
    <property type="match status" value="1"/>
</dbReference>
<dbReference type="InterPro" id="IPR036760">
    <property type="entry name" value="SspB-like_sf"/>
</dbReference>
<reference evidence="2 3" key="1">
    <citation type="submission" date="2014-03" db="EMBL/GenBank/DDBJ databases">
        <title>Genome sequence of Bordetella holmseii.</title>
        <authorList>
            <person name="Harvill E."/>
            <person name="Goodfield L.L."/>
            <person name="Ivanov Y."/>
            <person name="Meyer J.A."/>
            <person name="Newth C."/>
            <person name="Cassiday P."/>
            <person name="Tondella M.L."/>
            <person name="Liao P."/>
            <person name="Zimmerman J."/>
            <person name="Meert K."/>
            <person name="Wessel D."/>
            <person name="Berger J."/>
            <person name="Dean J.M."/>
            <person name="Holubkov R."/>
            <person name="Burr J."/>
            <person name="Liu T."/>
            <person name="Brinkac L.M."/>
            <person name="Sanka R."/>
            <person name="Kim M."/>
            <person name="Losada L."/>
        </authorList>
    </citation>
    <scope>NUCLEOTIDE SEQUENCE [LARGE SCALE GENOMIC DNA]</scope>
    <source>
        <strain evidence="2 3">CDC-H585-BH</strain>
    </source>
</reference>
<dbReference type="Pfam" id="PF04386">
    <property type="entry name" value="SspB"/>
    <property type="match status" value="1"/>
</dbReference>
<dbReference type="EMBL" id="JFZZ01000009">
    <property type="protein sequence ID" value="KAK99594.1"/>
    <property type="molecule type" value="Genomic_DNA"/>
</dbReference>
<dbReference type="SUPFAM" id="SSF101738">
    <property type="entry name" value="SspB-like"/>
    <property type="match status" value="1"/>
</dbReference>
<comment type="caution">
    <text evidence="2">The sequence shown here is derived from an EMBL/GenBank/DDBJ whole genome shotgun (WGS) entry which is preliminary data.</text>
</comment>
<dbReference type="InterPro" id="IPR007481">
    <property type="entry name" value="SspB"/>
</dbReference>
<gene>
    <name evidence="2" type="primary">sspB</name>
    <name evidence="2" type="ORF">L497_3216</name>
</gene>
<organism evidence="2 3">
    <name type="scientific">Bordetella holmesii CDC-H585-BH</name>
    <dbReference type="NCBI Taxonomy" id="1331206"/>
    <lineage>
        <taxon>Bacteria</taxon>
        <taxon>Pseudomonadati</taxon>
        <taxon>Pseudomonadota</taxon>
        <taxon>Betaproteobacteria</taxon>
        <taxon>Burkholderiales</taxon>
        <taxon>Alcaligenaceae</taxon>
        <taxon>Bordetella</taxon>
    </lineage>
</organism>
<dbReference type="Proteomes" id="UP000026682">
    <property type="component" value="Unassembled WGS sequence"/>
</dbReference>
<dbReference type="RefSeq" id="WP_005017549.1">
    <property type="nucleotide sequence ID" value="NZ_JFZZ01000009.1"/>
</dbReference>
<dbReference type="GO" id="GO:0005840">
    <property type="term" value="C:ribosome"/>
    <property type="evidence" value="ECO:0007669"/>
    <property type="project" value="TreeGrafter"/>
</dbReference>
<dbReference type="STRING" id="35814.BBB42_00800"/>
<dbReference type="PANTHER" id="PTHR37486">
    <property type="entry name" value="STRINGENT STARVATION PROTEIN B"/>
    <property type="match status" value="1"/>
</dbReference>
<dbReference type="PANTHER" id="PTHR37486:SF1">
    <property type="entry name" value="STRINGENT STARVATION PROTEIN B"/>
    <property type="match status" value="1"/>
</dbReference>
<evidence type="ECO:0000256" key="1">
    <source>
        <dbReference type="SAM" id="MobiDB-lite"/>
    </source>
</evidence>
<protein>
    <submittedName>
        <fullName evidence="2">Stringent starvation protein B</fullName>
    </submittedName>
</protein>
<accession>A0A158MAQ1</accession>
<feature type="region of interest" description="Disordered" evidence="1">
    <location>
        <begin position="100"/>
        <end position="145"/>
    </location>
</feature>
<dbReference type="NCBIfam" id="NF008769">
    <property type="entry name" value="PRK11798.2-5"/>
    <property type="match status" value="1"/>
</dbReference>
<proteinExistence type="predicted"/>